<organism evidence="1 2">
    <name type="scientific">Glonium stellatum</name>
    <dbReference type="NCBI Taxonomy" id="574774"/>
    <lineage>
        <taxon>Eukaryota</taxon>
        <taxon>Fungi</taxon>
        <taxon>Dikarya</taxon>
        <taxon>Ascomycota</taxon>
        <taxon>Pezizomycotina</taxon>
        <taxon>Dothideomycetes</taxon>
        <taxon>Pleosporomycetidae</taxon>
        <taxon>Gloniales</taxon>
        <taxon>Gloniaceae</taxon>
        <taxon>Glonium</taxon>
    </lineage>
</organism>
<keyword evidence="2" id="KW-1185">Reference proteome</keyword>
<reference evidence="1 2" key="1">
    <citation type="journal article" date="2016" name="Nat. Commun.">
        <title>Ectomycorrhizal ecology is imprinted in the genome of the dominant symbiotic fungus Cenococcum geophilum.</title>
        <authorList>
            <consortium name="DOE Joint Genome Institute"/>
            <person name="Peter M."/>
            <person name="Kohler A."/>
            <person name="Ohm R.A."/>
            <person name="Kuo A."/>
            <person name="Krutzmann J."/>
            <person name="Morin E."/>
            <person name="Arend M."/>
            <person name="Barry K.W."/>
            <person name="Binder M."/>
            <person name="Choi C."/>
            <person name="Clum A."/>
            <person name="Copeland A."/>
            <person name="Grisel N."/>
            <person name="Haridas S."/>
            <person name="Kipfer T."/>
            <person name="LaButti K."/>
            <person name="Lindquist E."/>
            <person name="Lipzen A."/>
            <person name="Maire R."/>
            <person name="Meier B."/>
            <person name="Mihaltcheva S."/>
            <person name="Molinier V."/>
            <person name="Murat C."/>
            <person name="Poggeler S."/>
            <person name="Quandt C.A."/>
            <person name="Sperisen C."/>
            <person name="Tritt A."/>
            <person name="Tisserant E."/>
            <person name="Crous P.W."/>
            <person name="Henrissat B."/>
            <person name="Nehls U."/>
            <person name="Egli S."/>
            <person name="Spatafora J.W."/>
            <person name="Grigoriev I.V."/>
            <person name="Martin F.M."/>
        </authorList>
    </citation>
    <scope>NUCLEOTIDE SEQUENCE [LARGE SCALE GENOMIC DNA]</scope>
    <source>
        <strain evidence="1 2">CBS 207.34</strain>
    </source>
</reference>
<dbReference type="OrthoDB" id="3526561at2759"/>
<proteinExistence type="predicted"/>
<dbReference type="Proteomes" id="UP000250140">
    <property type="component" value="Unassembled WGS sequence"/>
</dbReference>
<gene>
    <name evidence="1" type="ORF">AOQ84DRAFT_406241</name>
</gene>
<dbReference type="EMBL" id="KV748582">
    <property type="protein sequence ID" value="OCL14375.1"/>
    <property type="molecule type" value="Genomic_DNA"/>
</dbReference>
<evidence type="ECO:0000313" key="1">
    <source>
        <dbReference type="EMBL" id="OCL14375.1"/>
    </source>
</evidence>
<sequence length="792" mass="86353">MAGNSNKSEALNLASAGLSLGANTLALTKAVSDTVITGSSLVDICRDMMKWLARERIDEAEFEYCTIQTRGLTIPNERGMKIREKLAYTNPQIKKLGGLNLTLAGSLGRMMAFDTELTYMVTTVAAVMAYHDQKFAVDALCYMVQDTKERHEAGAHKKGINYPYSVHRARLRPVVGKITESIALNVVNSGHHFRDIPEELEKFCIHTVNPSTFSAVVMATVRQSESDVLLYSGRFYGDVFLWLQVHYSGILEVYIGGTRLYQEVLGHSKGRIKMLIRDFCKPEQGLHGSSTELLMSVDVSGTSVPILTRSEGLATGLSGANPSKRQGLYDIKKANGLYAHSVLSPSELNDICATAQAIAKWLLELSVKPINDTLFGFQAELETTVVGATNIGHLLKHWPVIGQMKFGAGCKALSIFRGLSQEDKEKFDEKSPTLHEITEYFPIITTLLESIKSRCDCTNCLSLGPIGKGKLGCLREKALTLVFTLLAHTIANGFGAPDASGVVDVDLLKSSVQHLLAELITKDTVLWDSWFAVAAIVYMGCPLDIPNLEIIEGATSIVAVQYGSLAVVGRWVDIAAELTVSGCFGFDIGEGRLCGVSDEFAVVQAERRMAASLAAAEILQRPEATFDNSDMENSVVKVETAIIGAAGIPYRLLTMVQSNLHLRIVDPSDAIMSLCRSDIPQCDHKASEASNRTEIAPGVLELWDLDKAIGYWNTENDHVELGLHPIWTTAVCDSHLKLNVALSLSFHGCIIRGPRLCLECAIQLAMASGRLASARRILRVDVKSRSLIKSST</sequence>
<dbReference type="AlphaFoldDB" id="A0A8E2JYJ5"/>
<protein>
    <submittedName>
        <fullName evidence="1">Uncharacterized protein</fullName>
    </submittedName>
</protein>
<name>A0A8E2JYJ5_9PEZI</name>
<accession>A0A8E2JYJ5</accession>
<evidence type="ECO:0000313" key="2">
    <source>
        <dbReference type="Proteomes" id="UP000250140"/>
    </source>
</evidence>